<dbReference type="KEGG" id="cyj:Cyan7822_2585"/>
<dbReference type="HOGENOM" id="CLU_962139_0_0_3"/>
<dbReference type="eggNOG" id="COG1672">
    <property type="taxonomic scope" value="Bacteria"/>
</dbReference>
<dbReference type="AlphaFoldDB" id="E0UIX6"/>
<accession>E0UIX6</accession>
<name>E0UIX6_GLOV7</name>
<reference evidence="2" key="1">
    <citation type="journal article" date="2011" name="MBio">
        <title>Novel metabolic attributes of the genus Cyanothece, comprising a group of unicellular nitrogen-fixing Cyanobacteria.</title>
        <authorList>
            <person name="Bandyopadhyay A."/>
            <person name="Elvitigala T."/>
            <person name="Welsh E."/>
            <person name="Stockel J."/>
            <person name="Liberton M."/>
            <person name="Min H."/>
            <person name="Sherman L.A."/>
            <person name="Pakrasi H.B."/>
        </authorList>
    </citation>
    <scope>NUCLEOTIDE SEQUENCE [LARGE SCALE GENOMIC DNA]</scope>
    <source>
        <strain evidence="2">PCC 7822</strain>
    </source>
</reference>
<evidence type="ECO:0000313" key="2">
    <source>
        <dbReference type="Proteomes" id="UP000008206"/>
    </source>
</evidence>
<sequence length="289" mass="33181">MAKDFFPLLRSWYEEAKRLPIWQKLRLIVVHSTEIYVPLQLNQSPFNVGLPIQLTSFSLEEIQQLAQCYGLNWKDGKEAQQLIELTGGHPALVQIAFYHLSRKELTFSELLKTAATSTGIYNPHLQRHWVILEKQPELESAVHKVMNTTEGIPLEPIIAHKLSSMGLISRVADQVLPSCELYRQYFKNQHQLTQQQKTIRRRGVVLTATGLKKLKTAIEEVKWQENAGKRYTLEKLSERTGLSIDTLMKVLAAETGVDKQTLKQCFDAFNLNLQSNDYDFAKFSENKPE</sequence>
<dbReference type="Proteomes" id="UP000008206">
    <property type="component" value="Chromosome"/>
</dbReference>
<evidence type="ECO:0000313" key="1">
    <source>
        <dbReference type="EMBL" id="ADN14556.1"/>
    </source>
</evidence>
<organism evidence="1 2">
    <name type="scientific">Gloeothece verrucosa (strain PCC 7822)</name>
    <name type="common">Cyanothece sp. (strain PCC 7822)</name>
    <dbReference type="NCBI Taxonomy" id="497965"/>
    <lineage>
        <taxon>Bacteria</taxon>
        <taxon>Bacillati</taxon>
        <taxon>Cyanobacteriota</taxon>
        <taxon>Cyanophyceae</taxon>
        <taxon>Oscillatoriophycideae</taxon>
        <taxon>Chroococcales</taxon>
        <taxon>Aphanothecaceae</taxon>
        <taxon>Gloeothece</taxon>
        <taxon>Gloeothece verrucosa</taxon>
    </lineage>
</organism>
<dbReference type="Pfam" id="PF14516">
    <property type="entry name" value="AAA_35"/>
    <property type="match status" value="1"/>
</dbReference>
<dbReference type="EMBL" id="CP002198">
    <property type="protein sequence ID" value="ADN14556.1"/>
    <property type="molecule type" value="Genomic_DNA"/>
</dbReference>
<keyword evidence="2" id="KW-1185">Reference proteome</keyword>
<dbReference type="STRING" id="497965.Cyan7822_2585"/>
<protein>
    <submittedName>
        <fullName evidence="1">Uncharacterized protein</fullName>
    </submittedName>
</protein>
<proteinExistence type="predicted"/>
<gene>
    <name evidence="1" type="ordered locus">Cyan7822_2585</name>
</gene>